<accession>A0A1M5Z806</accession>
<proteinExistence type="inferred from homology"/>
<reference evidence="5" key="1">
    <citation type="submission" date="2016-11" db="EMBL/GenBank/DDBJ databases">
        <authorList>
            <person name="Varghese N."/>
            <person name="Submissions S."/>
        </authorList>
    </citation>
    <scope>NUCLEOTIDE SEQUENCE [LARGE SCALE GENOMIC DNA]</scope>
    <source>
        <strain evidence="5">DSM 3071</strain>
    </source>
</reference>
<feature type="transmembrane region" description="Helical" evidence="2">
    <location>
        <begin position="43"/>
        <end position="67"/>
    </location>
</feature>
<dbReference type="GO" id="GO:0016780">
    <property type="term" value="F:phosphotransferase activity, for other substituted phosphate groups"/>
    <property type="evidence" value="ECO:0007669"/>
    <property type="project" value="TreeGrafter"/>
</dbReference>
<dbReference type="AlphaFoldDB" id="A0A1M5Z806"/>
<protein>
    <submittedName>
        <fullName evidence="4">Sugar transferase involved in LPS biosynthesis (Colanic, teichoic acid)</fullName>
    </submittedName>
</protein>
<sequence length="234" mass="27148">MAKTATLRAESLSGLFVGRKIIELNYQEIFDHKPNVYKWIKRAFDILAASIALILLLPVFLLTALAIELEDGGPVFFTQLRAGQNMKPFKIYKFRSMYKNAEAQFERMQAQNEQTGHAFKIKNDPRITHVGKFIRRYSIDELPQLLNIIKGDMSIVGPRPIIYSQMEECNAYERQRLIAKPGLTCYWQVCGRAKIKWDRWVELDLQYIQDMSVFKDIELIVRTFPAVFGKDGAY</sequence>
<dbReference type="STRING" id="1121131.SAMN02745229_02033"/>
<keyword evidence="2" id="KW-0472">Membrane</keyword>
<keyword evidence="2" id="KW-1133">Transmembrane helix</keyword>
<feature type="domain" description="Bacterial sugar transferase" evidence="3">
    <location>
        <begin position="41"/>
        <end position="228"/>
    </location>
</feature>
<dbReference type="PANTHER" id="PTHR30576:SF10">
    <property type="entry name" value="SLL5057 PROTEIN"/>
    <property type="match status" value="1"/>
</dbReference>
<dbReference type="GeneID" id="89508180"/>
<dbReference type="Proteomes" id="UP000184278">
    <property type="component" value="Unassembled WGS sequence"/>
</dbReference>
<dbReference type="InterPro" id="IPR003362">
    <property type="entry name" value="Bact_transf"/>
</dbReference>
<evidence type="ECO:0000259" key="3">
    <source>
        <dbReference type="Pfam" id="PF02397"/>
    </source>
</evidence>
<keyword evidence="4" id="KW-0808">Transferase</keyword>
<gene>
    <name evidence="4" type="ORF">SAMN02745229_02033</name>
</gene>
<dbReference type="EMBL" id="FQXK01000016">
    <property type="protein sequence ID" value="SHI20314.1"/>
    <property type="molecule type" value="Genomic_DNA"/>
</dbReference>
<evidence type="ECO:0000313" key="5">
    <source>
        <dbReference type="Proteomes" id="UP000184278"/>
    </source>
</evidence>
<dbReference type="OrthoDB" id="9808602at2"/>
<keyword evidence="5" id="KW-1185">Reference proteome</keyword>
<keyword evidence="2" id="KW-0812">Transmembrane</keyword>
<evidence type="ECO:0000256" key="1">
    <source>
        <dbReference type="ARBA" id="ARBA00006464"/>
    </source>
</evidence>
<comment type="similarity">
    <text evidence="1">Belongs to the bacterial sugar transferase family.</text>
</comment>
<dbReference type="RefSeq" id="WP_081373806.1">
    <property type="nucleotide sequence ID" value="NZ_FQXK01000016.1"/>
</dbReference>
<dbReference type="Pfam" id="PF02397">
    <property type="entry name" value="Bac_transf"/>
    <property type="match status" value="1"/>
</dbReference>
<name>A0A1M5Z806_BUTFI</name>
<organism evidence="4 5">
    <name type="scientific">Butyrivibrio fibrisolvens DSM 3071</name>
    <dbReference type="NCBI Taxonomy" id="1121131"/>
    <lineage>
        <taxon>Bacteria</taxon>
        <taxon>Bacillati</taxon>
        <taxon>Bacillota</taxon>
        <taxon>Clostridia</taxon>
        <taxon>Lachnospirales</taxon>
        <taxon>Lachnospiraceae</taxon>
        <taxon>Butyrivibrio</taxon>
    </lineage>
</organism>
<evidence type="ECO:0000256" key="2">
    <source>
        <dbReference type="SAM" id="Phobius"/>
    </source>
</evidence>
<evidence type="ECO:0000313" key="4">
    <source>
        <dbReference type="EMBL" id="SHI20314.1"/>
    </source>
</evidence>
<dbReference type="PANTHER" id="PTHR30576">
    <property type="entry name" value="COLANIC BIOSYNTHESIS UDP-GLUCOSE LIPID CARRIER TRANSFERASE"/>
    <property type="match status" value="1"/>
</dbReference>